<sequence>MAFQISQETADTIRNVLNDAVSSGVPKLPNYAAAIINREGDLIFNDVAGVVGTDKPDIPLKTDDLHWFASATKISTIVAAYQLIEQGKLDLDDEDIVERLVPEIADLPVLKEFDKDGKPVLEKKVKKITPKILISHTAGFAYRLLDDRIFRLLPEDHFETSGLVKDLAVPLLFQPGTDWVYGTAIDWLGIVIECITGMKLNDYNQKNIFQPLDIKDVTAYPLGPLQDRFVSQHIRDKASGAHITVPQHYTMHVTTEEAQTLGGGSLWGSPAEYVKLLAMILNNGTGPKTGAQILKPETIRTMLSQEVPMYKKTKHPGMRTPQPILANVIDDFVMPGMEGKERAWGYAGVLEKEGRKAPSQGAAAGKTGDPDAEDTIVWWAGIQNTYWWVDRKNGVAGVVGGQVLPFWEPGELEVWRKIMNAVYDGKV</sequence>
<dbReference type="EMBL" id="ML978132">
    <property type="protein sequence ID" value="KAF2095197.1"/>
    <property type="molecule type" value="Genomic_DNA"/>
</dbReference>
<keyword evidence="3" id="KW-1185">Reference proteome</keyword>
<evidence type="ECO:0000313" key="2">
    <source>
        <dbReference type="EMBL" id="KAF2095197.1"/>
    </source>
</evidence>
<accession>A0A9P4I8N4</accession>
<evidence type="ECO:0000313" key="3">
    <source>
        <dbReference type="Proteomes" id="UP000799772"/>
    </source>
</evidence>
<dbReference type="InterPro" id="IPR050789">
    <property type="entry name" value="Diverse_Enzym_Activities"/>
</dbReference>
<dbReference type="OrthoDB" id="428260at2759"/>
<dbReference type="InterPro" id="IPR012338">
    <property type="entry name" value="Beta-lactam/transpept-like"/>
</dbReference>
<dbReference type="PANTHER" id="PTHR43283">
    <property type="entry name" value="BETA-LACTAMASE-RELATED"/>
    <property type="match status" value="1"/>
</dbReference>
<dbReference type="AlphaFoldDB" id="A0A9P4I8N4"/>
<dbReference type="SUPFAM" id="SSF56601">
    <property type="entry name" value="beta-lactamase/transpeptidase-like"/>
    <property type="match status" value="1"/>
</dbReference>
<name>A0A9P4I8N4_9PEZI</name>
<dbReference type="Proteomes" id="UP000799772">
    <property type="component" value="Unassembled WGS sequence"/>
</dbReference>
<organism evidence="2 3">
    <name type="scientific">Rhizodiscina lignyota</name>
    <dbReference type="NCBI Taxonomy" id="1504668"/>
    <lineage>
        <taxon>Eukaryota</taxon>
        <taxon>Fungi</taxon>
        <taxon>Dikarya</taxon>
        <taxon>Ascomycota</taxon>
        <taxon>Pezizomycotina</taxon>
        <taxon>Dothideomycetes</taxon>
        <taxon>Pleosporomycetidae</taxon>
        <taxon>Aulographales</taxon>
        <taxon>Rhizodiscinaceae</taxon>
        <taxon>Rhizodiscina</taxon>
    </lineage>
</organism>
<gene>
    <name evidence="2" type="ORF">NA57DRAFT_79683</name>
</gene>
<reference evidence="2" key="1">
    <citation type="journal article" date="2020" name="Stud. Mycol.">
        <title>101 Dothideomycetes genomes: a test case for predicting lifestyles and emergence of pathogens.</title>
        <authorList>
            <person name="Haridas S."/>
            <person name="Albert R."/>
            <person name="Binder M."/>
            <person name="Bloem J."/>
            <person name="Labutti K."/>
            <person name="Salamov A."/>
            <person name="Andreopoulos B."/>
            <person name="Baker S."/>
            <person name="Barry K."/>
            <person name="Bills G."/>
            <person name="Bluhm B."/>
            <person name="Cannon C."/>
            <person name="Castanera R."/>
            <person name="Culley D."/>
            <person name="Daum C."/>
            <person name="Ezra D."/>
            <person name="Gonzalez J."/>
            <person name="Henrissat B."/>
            <person name="Kuo A."/>
            <person name="Liang C."/>
            <person name="Lipzen A."/>
            <person name="Lutzoni F."/>
            <person name="Magnuson J."/>
            <person name="Mondo S."/>
            <person name="Nolan M."/>
            <person name="Ohm R."/>
            <person name="Pangilinan J."/>
            <person name="Park H.-J."/>
            <person name="Ramirez L."/>
            <person name="Alfaro M."/>
            <person name="Sun H."/>
            <person name="Tritt A."/>
            <person name="Yoshinaga Y."/>
            <person name="Zwiers L.-H."/>
            <person name="Turgeon B."/>
            <person name="Goodwin S."/>
            <person name="Spatafora J."/>
            <person name="Crous P."/>
            <person name="Grigoriev I."/>
        </authorList>
    </citation>
    <scope>NUCLEOTIDE SEQUENCE</scope>
    <source>
        <strain evidence="2">CBS 133067</strain>
    </source>
</reference>
<proteinExistence type="predicted"/>
<comment type="caution">
    <text evidence="2">The sequence shown here is derived from an EMBL/GenBank/DDBJ whole genome shotgun (WGS) entry which is preliminary data.</text>
</comment>
<dbReference type="Pfam" id="PF00144">
    <property type="entry name" value="Beta-lactamase"/>
    <property type="match status" value="1"/>
</dbReference>
<evidence type="ECO:0000259" key="1">
    <source>
        <dbReference type="Pfam" id="PF00144"/>
    </source>
</evidence>
<dbReference type="PANTHER" id="PTHR43283:SF3">
    <property type="entry name" value="BETA-LACTAMASE FAMILY PROTEIN (AFU_ORTHOLOGUE AFUA_5G07500)"/>
    <property type="match status" value="1"/>
</dbReference>
<dbReference type="InterPro" id="IPR001466">
    <property type="entry name" value="Beta-lactam-related"/>
</dbReference>
<feature type="domain" description="Beta-lactamase-related" evidence="1">
    <location>
        <begin position="32"/>
        <end position="399"/>
    </location>
</feature>
<dbReference type="Gene3D" id="3.40.710.10">
    <property type="entry name" value="DD-peptidase/beta-lactamase superfamily"/>
    <property type="match status" value="1"/>
</dbReference>
<protein>
    <submittedName>
        <fullName evidence="2">Beta-lactamase/transpeptidase-like protein</fullName>
    </submittedName>
</protein>